<feature type="transmembrane region" description="Helical" evidence="3">
    <location>
        <begin position="3269"/>
        <end position="3291"/>
    </location>
</feature>
<evidence type="ECO:0000256" key="1">
    <source>
        <dbReference type="ARBA" id="ARBA00023172"/>
    </source>
</evidence>
<dbReference type="SUPFAM" id="SSF56349">
    <property type="entry name" value="DNA breaking-rejoining enzymes"/>
    <property type="match status" value="1"/>
</dbReference>
<accession>A0A1Q9C3B8</accession>
<organism evidence="4 5">
    <name type="scientific">Symbiodinium microadriaticum</name>
    <name type="common">Dinoflagellate</name>
    <name type="synonym">Zooxanthella microadriatica</name>
    <dbReference type="NCBI Taxonomy" id="2951"/>
    <lineage>
        <taxon>Eukaryota</taxon>
        <taxon>Sar</taxon>
        <taxon>Alveolata</taxon>
        <taxon>Dinophyceae</taxon>
        <taxon>Suessiales</taxon>
        <taxon>Symbiodiniaceae</taxon>
        <taxon>Symbiodinium</taxon>
    </lineage>
</organism>
<comment type="caution">
    <text evidence="4">The sequence shown here is derived from an EMBL/GenBank/DDBJ whole genome shotgun (WGS) entry which is preliminary data.</text>
</comment>
<dbReference type="Gene3D" id="1.10.443.10">
    <property type="entry name" value="Intergrase catalytic core"/>
    <property type="match status" value="1"/>
</dbReference>
<protein>
    <submittedName>
        <fullName evidence="4">Uncharacterized protein</fullName>
    </submittedName>
</protein>
<feature type="region of interest" description="Disordered" evidence="2">
    <location>
        <begin position="1610"/>
        <end position="1695"/>
    </location>
</feature>
<proteinExistence type="predicted"/>
<keyword evidence="3" id="KW-1133">Transmembrane helix</keyword>
<evidence type="ECO:0000313" key="4">
    <source>
        <dbReference type="EMBL" id="OLP77395.1"/>
    </source>
</evidence>
<dbReference type="GO" id="GO:0015074">
    <property type="term" value="P:DNA integration"/>
    <property type="evidence" value="ECO:0007669"/>
    <property type="project" value="InterPro"/>
</dbReference>
<evidence type="ECO:0000256" key="2">
    <source>
        <dbReference type="SAM" id="MobiDB-lite"/>
    </source>
</evidence>
<keyword evidence="3" id="KW-0812">Transmembrane</keyword>
<evidence type="ECO:0000256" key="3">
    <source>
        <dbReference type="SAM" id="Phobius"/>
    </source>
</evidence>
<feature type="region of interest" description="Disordered" evidence="2">
    <location>
        <begin position="3119"/>
        <end position="3143"/>
    </location>
</feature>
<feature type="compositionally biased region" description="Low complexity" evidence="2">
    <location>
        <begin position="3127"/>
        <end position="3143"/>
    </location>
</feature>
<feature type="region of interest" description="Disordered" evidence="2">
    <location>
        <begin position="1728"/>
        <end position="1760"/>
    </location>
</feature>
<dbReference type="Proteomes" id="UP000186817">
    <property type="component" value="Unassembled WGS sequence"/>
</dbReference>
<dbReference type="OrthoDB" id="439387at2759"/>
<gene>
    <name evidence="4" type="ORF">AK812_SmicGene42548</name>
</gene>
<dbReference type="GO" id="GO:0003677">
    <property type="term" value="F:DNA binding"/>
    <property type="evidence" value="ECO:0007669"/>
    <property type="project" value="InterPro"/>
</dbReference>
<feature type="compositionally biased region" description="Low complexity" evidence="2">
    <location>
        <begin position="3038"/>
        <end position="3065"/>
    </location>
</feature>
<dbReference type="InterPro" id="IPR011010">
    <property type="entry name" value="DNA_brk_join_enz"/>
</dbReference>
<dbReference type="EMBL" id="LSRX01001776">
    <property type="protein sequence ID" value="OLP77395.1"/>
    <property type="molecule type" value="Genomic_DNA"/>
</dbReference>
<feature type="region of interest" description="Disordered" evidence="2">
    <location>
        <begin position="3011"/>
        <end position="3076"/>
    </location>
</feature>
<dbReference type="InterPro" id="IPR013762">
    <property type="entry name" value="Integrase-like_cat_sf"/>
</dbReference>
<evidence type="ECO:0000313" key="5">
    <source>
        <dbReference type="Proteomes" id="UP000186817"/>
    </source>
</evidence>
<reference evidence="4 5" key="1">
    <citation type="submission" date="2016-02" db="EMBL/GenBank/DDBJ databases">
        <title>Genome analysis of coral dinoflagellate symbionts highlights evolutionary adaptations to a symbiotic lifestyle.</title>
        <authorList>
            <person name="Aranda M."/>
            <person name="Li Y."/>
            <person name="Liew Y.J."/>
            <person name="Baumgarten S."/>
            <person name="Simakov O."/>
            <person name="Wilson M."/>
            <person name="Piel J."/>
            <person name="Ashoor H."/>
            <person name="Bougouffa S."/>
            <person name="Bajic V.B."/>
            <person name="Ryu T."/>
            <person name="Ravasi T."/>
            <person name="Bayer T."/>
            <person name="Micklem G."/>
            <person name="Kim H."/>
            <person name="Bhak J."/>
            <person name="Lajeunesse T.C."/>
            <person name="Voolstra C.R."/>
        </authorList>
    </citation>
    <scope>NUCLEOTIDE SEQUENCE [LARGE SCALE GENOMIC DNA]</scope>
    <source>
        <strain evidence="4 5">CCMP2467</strain>
    </source>
</reference>
<keyword evidence="3" id="KW-0472">Membrane</keyword>
<feature type="region of interest" description="Disordered" evidence="2">
    <location>
        <begin position="3213"/>
        <end position="3233"/>
    </location>
</feature>
<keyword evidence="5" id="KW-1185">Reference proteome</keyword>
<sequence>MPGAAAPLIKIAGLANSMPRLLLSLRCSFSAFFADLARQPRQPSGATFSFWPVPLPYPEVLRAGGGGQRAWKKRLLNLAVAALDWLYLRRPARAPAGLEAGTPLTKRQWQMVELLAELVGDGYEFLVLSPADLGRTASKLEDQDAVLGALHRTLLAAEREFPRYMASQCAPARRPGCEDDRSEAGGLEGRRRKSEKPFGWIVGKLRGKKTIAAKQIEASRVSMPPAPAFDPRPFFDLSTAFAYEHPLQRVLEIPREAPPARSVVMASRDNKLELFKALAATGRLGILDHAEVRPGIASGLFSVVKDLDRDRLILDGRGANVYERCYELLAGTSEISFISFPVNRERTARNCLAGTLTEAELRFVFGDVKGLPARAHVGLSTLAMGDLNACEYAQASHLGVLYANGVFQPAELLSLACPVPRDPCMVGVIIDDLIILERLAASAVDGGFLEPTEADRRMGLADEAYEKARLIANQTKAFQNEAHSKFWGIELDGSRGMVRPARTRLWPLIAVTIRVASLGVATVGLLKTLCGSWTSVVLLRRRLLSIMSLLFAASNCGALEDVVKLSPELKSELWCLASVGPVVAVDLRAEPAGFVSATDASTWGGAGVRTEVPKPVTLELCRHSLFKGTWTHLLMPGHAWLREHDLLNVDEELPGDEAFEPNLLASFLATRLQYTEAWRKGFRGPEHINCKEVRAYLREECLIARRNGAIRLVTGLDSQVALGCLVKGRSASGSLNSLLEASLGPYLGCGVYPHFLYFLSEFNPSDGPTRGRAPPTANGSLPGWWRDLCSGNTGPFDDWMARVGATRPSFCFDHIGRKAPPTGTPDEPEENTAETAADKACAPEAEFATGASDESCSPEEAFGFPLRQYRWKEGAPDFGAVGALDLFAGSGGVGRALISLGAPWVLSFDIERGPEQDLLDAEVRAKIEAMLDRGEIGAVAMAPPCCSFSSAVTPAVRNSRFPGGVPWLKGTARAKVAEGNRHAAWCRSLIEKCEKGGVAWFLENPDTSWLWRQRSFRRFRAPDSCNLWRADFCFFGTAWRKRTRVACSGELGGQRSFCRCRLPHQVLRGRQPGTGEAWTAVAQPYPKRFAFVLAHGLARQCGWCDTRRALDIVGCARCSGRIGEALHPGPRRARVPREGDLEARPVQSFLTLAYEAKLWERFLSWCNTSLSDSLLVFSLCPILAAMALRSFGNHCFSAGETLSGYRHTIIAVQRRVLGCKPYLHLAWEMVSRWEAVEPPVHRCPVPEPVIKAMTFLAASWGLHRWAAVALLAFYGLARIGEVLRSRRKDLLFPSDLLDSASDGIFLRFGASKTSTRGRPRVQHTKVTDWQAMQWISRALETVAQEELLWPGSPSAFRYRWDLLLRCLDIPHGLSLTPGGLRGGGAVQRYRAGASPGDLQWLMRLKNFGTLEHYLQELAAVTALTEARGDPKHLSVATLLPELASEAKGQRLVFVHELVECAHDVGYDATVQYLLPIVQNLASDPEVLRFFELETSQARRICHLKLLSRMVEVGDVVYLTLRGDGADLPVSGWIVAQPENDVIVGTKDSALSSITQKQVIKSGDVSISFLRVPSEAVTLTRPAGWGGLKPRDLPALGVCMSAWKKGSAGDIASSEAEVPGGPSASTSKAQPEGSRRLGRELRGLSKLFGDNLDEEEETDEDEEPSEKGGYLPPGLSTQKAKKKKKEKAAGSSADVGDMKQLMMKGLTSGADTNSMLQVMMMSMLLDKSKKDGARTRKHGRSAGSGDLLGGSSSESSGDDLELDRRGMKAVVTLRKLHEEIKRRPRRVWENFEKEIIEELGVVPGQAWTVKDYVRKQSWGRFKGLYRCAMMDVAVYELLRAGKAEEATAQTVQNLKAKMQSVISGGDWTSAWLLTGLPDPLHRKEWAGTKEEMAIISGYQEAVFKLKKKVAEAQKQGEAEEDDAPATGTLLERSGSDTSLFPCALPYPEVLSAKVLQGESELSFWWARAALNTLVAWSNYVTLGCPSPGSAACEPRVGYRCVQDARLFADRLLGELEEFGCSDLVLEAFPCDGKRAVLEELLSQVPCAGAGYPDDVQVGPAPSASSALPVVAGRVAVPAEAGRVDPLDWLPADRAEVVASLEKLRRPEHLWDGVTKSFHNVPEREEADVAERLLATQMAVLVPEAELPRDSQGCLLTGGLFSVPKNSEEDRLIYDRRPENGTMPKLDWARLPSAACFTRMLLKDDEYLRGSGDDLRNYYYSLRLPSNWIKYNSVGRRVSSEVVARHGGDPRIPHRLCFRVLGMGDVNGCAIAQATHEGVLQRKGLLRPENVLVYGRHAPRSDVWEGVYLDDLLITAKVRMSSPVPLDDSFQPLEPREDDEDVVKVKLAEEAYDEAGLQRAVHKEFRMLTTFRAWGAHVDGVKGRVGAPLEVRRQVWKLISAIVRAGRASQVILQMLGGFLAFILGFRRELFSLLHHFFNFVSGMPKEKWVVLPGYLLDELRGVALHLPLAFWNMRKQLNTSLLATDATPTSGGAVRGTISEALAEEIWRRSEIRGKAVRLDRQESLDYFEEEPIHPSLFGSRLAESLEWQPTASYSFKESSHVNLQECRALRRELCRYCSDFSNVGTIQLGLNDSFVVVYALAKGRSSSYKLNGLLRAQLPFLIFSDVTVGLIWIETASNPADFPSRFKLLPPPKPAPRWLQRWGVRGGRKLRGWGFGHGLDRLTRGHLEAGVEMVSPVVTWLGFFDEAVEQAIEEGEVAWLWLSPPAGSFSSVRNFGAGGPLRPKGHPEGDEWNEEVRLENALWRRALFLAGLIAERGGYFILEHPRSSKAWHLRETELFMSKHVWVKHRVHWCAYADLCADPYPAQRAAILMSNCPWLGGVVRRCPGNHVHRKAVKAEDFGDTSVRPWGFCRVLGDACAAWEAGGGAMVGGVGGRAAVNEAHRVGEKLYWVTLGVLSLQRAYQLSGTRDGGGDRLIGFDPTGGSLDALVDCRYPAKTKGVTGGQKTPLATSRDIVLQNALRELAAALDEAAEEDRWEVIAALSSVTASASSSESALDRETAPRTVSLGKGAGVDGGKASSTVSSGPGPSSSTSAAAPVATPEVTGSVDSWRPSGSSVSYRQDLRHYIVVACPLKPDFVGYASGPGADLWRRLEKQLPGGLGVGRGASDGADAPPPAAVTEAPPGQAAATVVAAVEQAAQALGPAVVQNGLSARELLADPSSRAAAARWRSGSASRRLTSTLARTLQGLQSWTAPRRFSPSSGAPPPTEPLPLRGSATLVRGPTLWSPWRWVSGWTTWVPRLRWRTMACVLVLVLFPRVVALLTALLVRLVVRALWGLLVHFVKELYLQATLGAAELEDQLVFWLHQQLGWQATPSPAPQQTMFVAAAEPAPVPPPPPSQPTRPIDLIMVLLLGLNLRRMPVGGVGEVRQ</sequence>
<keyword evidence="1" id="KW-0233">DNA recombination</keyword>
<dbReference type="GO" id="GO:0006310">
    <property type="term" value="P:DNA recombination"/>
    <property type="evidence" value="ECO:0007669"/>
    <property type="project" value="UniProtKB-KW"/>
</dbReference>
<feature type="compositionally biased region" description="Basic and acidic residues" evidence="2">
    <location>
        <begin position="1632"/>
        <end position="1642"/>
    </location>
</feature>
<feature type="region of interest" description="Disordered" evidence="2">
    <location>
        <begin position="172"/>
        <end position="192"/>
    </location>
</feature>
<name>A0A1Q9C3B8_SYMMI</name>
<feature type="compositionally biased region" description="Low complexity" evidence="2">
    <location>
        <begin position="1742"/>
        <end position="1754"/>
    </location>
</feature>
<feature type="compositionally biased region" description="Acidic residues" evidence="2">
    <location>
        <begin position="1650"/>
        <end position="1663"/>
    </location>
</feature>